<dbReference type="RefSeq" id="XP_027614803.1">
    <property type="nucleotide sequence ID" value="XM_027759002.1"/>
</dbReference>
<protein>
    <submittedName>
        <fullName evidence="1">Uncharacterized protein</fullName>
    </submittedName>
</protein>
<gene>
    <name evidence="1" type="ORF">SCP_0509470</name>
</gene>
<dbReference type="GeneID" id="38780807"/>
<dbReference type="EMBL" id="BFAD01000005">
    <property type="protein sequence ID" value="GBE83890.1"/>
    <property type="molecule type" value="Genomic_DNA"/>
</dbReference>
<dbReference type="Proteomes" id="UP000287166">
    <property type="component" value="Unassembled WGS sequence"/>
</dbReference>
<comment type="caution">
    <text evidence="1">The sequence shown here is derived from an EMBL/GenBank/DDBJ whole genome shotgun (WGS) entry which is preliminary data.</text>
</comment>
<proteinExistence type="predicted"/>
<accession>A0A401GNZ6</accession>
<organism evidence="1 2">
    <name type="scientific">Sparassis crispa</name>
    <dbReference type="NCBI Taxonomy" id="139825"/>
    <lineage>
        <taxon>Eukaryota</taxon>
        <taxon>Fungi</taxon>
        <taxon>Dikarya</taxon>
        <taxon>Basidiomycota</taxon>
        <taxon>Agaricomycotina</taxon>
        <taxon>Agaricomycetes</taxon>
        <taxon>Polyporales</taxon>
        <taxon>Sparassidaceae</taxon>
        <taxon>Sparassis</taxon>
    </lineage>
</organism>
<dbReference type="AlphaFoldDB" id="A0A401GNZ6"/>
<name>A0A401GNZ6_9APHY</name>
<dbReference type="InParanoid" id="A0A401GNZ6"/>
<evidence type="ECO:0000313" key="2">
    <source>
        <dbReference type="Proteomes" id="UP000287166"/>
    </source>
</evidence>
<evidence type="ECO:0000313" key="1">
    <source>
        <dbReference type="EMBL" id="GBE83890.1"/>
    </source>
</evidence>
<reference evidence="1 2" key="1">
    <citation type="journal article" date="2018" name="Sci. Rep.">
        <title>Genome sequence of the cauliflower mushroom Sparassis crispa (Hanabiratake) and its association with beneficial usage.</title>
        <authorList>
            <person name="Kiyama R."/>
            <person name="Furutani Y."/>
            <person name="Kawaguchi K."/>
            <person name="Nakanishi T."/>
        </authorList>
    </citation>
    <scope>NUCLEOTIDE SEQUENCE [LARGE SCALE GENOMIC DNA]</scope>
</reference>
<sequence length="66" mass="7641">MDIDSPAQLTSPHERIGPIDYRWTSLSSGILDLYVESTSKEDTELFQKWKADMDNLLMHQENPTFP</sequence>
<keyword evidence="2" id="KW-1185">Reference proteome</keyword>